<dbReference type="InterPro" id="IPR036567">
    <property type="entry name" value="RHF-like"/>
</dbReference>
<evidence type="ECO:0000256" key="1">
    <source>
        <dbReference type="ARBA" id="ARBA00022845"/>
    </source>
</evidence>
<dbReference type="Pfam" id="PF02482">
    <property type="entry name" value="Ribosomal_S30AE"/>
    <property type="match status" value="1"/>
</dbReference>
<reference evidence="7 8" key="1">
    <citation type="submission" date="2019-08" db="EMBL/GenBank/DDBJ databases">
        <title>Draft genome sequence of Lysobacter sp. UKS-15.</title>
        <authorList>
            <person name="Im W.-T."/>
        </authorList>
    </citation>
    <scope>NUCLEOTIDE SEQUENCE [LARGE SCALE GENOMIC DNA]</scope>
    <source>
        <strain evidence="7 8">UKS-15</strain>
    </source>
</reference>
<dbReference type="GO" id="GO:0043024">
    <property type="term" value="F:ribosomal small subunit binding"/>
    <property type="evidence" value="ECO:0007669"/>
    <property type="project" value="TreeGrafter"/>
</dbReference>
<dbReference type="CDD" id="cd00552">
    <property type="entry name" value="RaiA"/>
    <property type="match status" value="1"/>
</dbReference>
<dbReference type="PANTHER" id="PTHR33231">
    <property type="entry name" value="30S RIBOSOMAL PROTEIN"/>
    <property type="match status" value="1"/>
</dbReference>
<dbReference type="GO" id="GO:0045900">
    <property type="term" value="P:negative regulation of translational elongation"/>
    <property type="evidence" value="ECO:0007669"/>
    <property type="project" value="TreeGrafter"/>
</dbReference>
<keyword evidence="8" id="KW-1185">Reference proteome</keyword>
<dbReference type="SUPFAM" id="SSF69754">
    <property type="entry name" value="Ribosome binding protein Y (YfiA homologue)"/>
    <property type="match status" value="1"/>
</dbReference>
<dbReference type="OrthoDB" id="9795980at2"/>
<feature type="region of interest" description="Disordered" evidence="6">
    <location>
        <begin position="89"/>
        <end position="108"/>
    </location>
</feature>
<evidence type="ECO:0000256" key="6">
    <source>
        <dbReference type="SAM" id="MobiDB-lite"/>
    </source>
</evidence>
<dbReference type="InterPro" id="IPR050574">
    <property type="entry name" value="HPF/YfiA_ribosome-assoc"/>
</dbReference>
<dbReference type="InterPro" id="IPR003489">
    <property type="entry name" value="RHF/RaiA"/>
</dbReference>
<accession>A0A5D8Z9J7</accession>
<dbReference type="Proteomes" id="UP000323164">
    <property type="component" value="Unassembled WGS sequence"/>
</dbReference>
<dbReference type="RefSeq" id="WP_149351533.1">
    <property type="nucleotide sequence ID" value="NZ_VTRV01000006.1"/>
</dbReference>
<gene>
    <name evidence="7" type="primary">raiA</name>
    <name evidence="7" type="ORF">FW784_01220</name>
</gene>
<evidence type="ECO:0000313" key="8">
    <source>
        <dbReference type="Proteomes" id="UP000323164"/>
    </source>
</evidence>
<evidence type="ECO:0000256" key="3">
    <source>
        <dbReference type="ARBA" id="ARBA00038695"/>
    </source>
</evidence>
<evidence type="ECO:0000313" key="7">
    <source>
        <dbReference type="EMBL" id="TZF91605.1"/>
    </source>
</evidence>
<dbReference type="NCBIfam" id="TIGR00741">
    <property type="entry name" value="yfiA"/>
    <property type="match status" value="1"/>
</dbReference>
<dbReference type="EMBL" id="VTRV01000006">
    <property type="protein sequence ID" value="TZF91605.1"/>
    <property type="molecule type" value="Genomic_DNA"/>
</dbReference>
<dbReference type="AlphaFoldDB" id="A0A5D8Z9J7"/>
<organism evidence="7 8">
    <name type="scientific">Cognatilysobacter lacus</name>
    <dbReference type="NCBI Taxonomy" id="1643323"/>
    <lineage>
        <taxon>Bacteria</taxon>
        <taxon>Pseudomonadati</taxon>
        <taxon>Pseudomonadota</taxon>
        <taxon>Gammaproteobacteria</taxon>
        <taxon>Lysobacterales</taxon>
        <taxon>Lysobacteraceae</taxon>
        <taxon>Cognatilysobacter</taxon>
    </lineage>
</organism>
<evidence type="ECO:0000256" key="2">
    <source>
        <dbReference type="ARBA" id="ARBA00038434"/>
    </source>
</evidence>
<sequence length="108" mass="12393">MRIDIHGQHIDVTPALRDYVATRFERLARHFEQPFEIRTVLAVEKARQWAEATIILAGRRVHADADGRDVYAAIDVLADKLDRALLKHKEKRADHHRGESLARIGEHA</sequence>
<keyword evidence="1" id="KW-0810">Translation regulation</keyword>
<comment type="similarity">
    <text evidence="2">Belongs to the HPF/YfiA ribosome-associated protein family. Short HPF subfamily.</text>
</comment>
<evidence type="ECO:0000256" key="4">
    <source>
        <dbReference type="ARBA" id="ARBA00041148"/>
    </source>
</evidence>
<protein>
    <recommendedName>
        <fullName evidence="4">Ribosome hibernation promoting factor</fullName>
    </recommendedName>
    <alternativeName>
        <fullName evidence="5">Hibernation factor HPF</fullName>
    </alternativeName>
</protein>
<dbReference type="FunFam" id="3.30.160.100:FF:000001">
    <property type="entry name" value="Ribosome hibernation promoting factor"/>
    <property type="match status" value="1"/>
</dbReference>
<name>A0A5D8Z9J7_9GAMM</name>
<comment type="subunit">
    <text evidence="3">Associates exclusively with 100S ribosomes, which are dimers of 70S ribosomes.</text>
</comment>
<dbReference type="PANTHER" id="PTHR33231:SF1">
    <property type="entry name" value="30S RIBOSOMAL PROTEIN"/>
    <property type="match status" value="1"/>
</dbReference>
<proteinExistence type="inferred from homology"/>
<comment type="caution">
    <text evidence="7">The sequence shown here is derived from an EMBL/GenBank/DDBJ whole genome shotgun (WGS) entry which is preliminary data.</text>
</comment>
<evidence type="ECO:0000256" key="5">
    <source>
        <dbReference type="ARBA" id="ARBA00041319"/>
    </source>
</evidence>
<dbReference type="GO" id="GO:0022627">
    <property type="term" value="C:cytosolic small ribosomal subunit"/>
    <property type="evidence" value="ECO:0007669"/>
    <property type="project" value="TreeGrafter"/>
</dbReference>
<dbReference type="Gene3D" id="3.30.160.100">
    <property type="entry name" value="Ribosome hibernation promotion factor-like"/>
    <property type="match status" value="1"/>
</dbReference>